<dbReference type="InterPro" id="IPR001279">
    <property type="entry name" value="Metallo-B-lactamas"/>
</dbReference>
<reference evidence="8 9" key="1">
    <citation type="submission" date="2018-06" db="EMBL/GenBank/DDBJ databases">
        <title>Genomic Encyclopedia of Type Strains, Phase IV (KMG-IV): sequencing the most valuable type-strain genomes for metagenomic binning, comparative biology and taxonomic classification.</title>
        <authorList>
            <person name="Goeker M."/>
        </authorList>
    </citation>
    <scope>NUCLEOTIDE SEQUENCE [LARGE SCALE GENOMIC DNA]</scope>
    <source>
        <strain evidence="8 9">DSM 25520</strain>
    </source>
</reference>
<feature type="transmembrane region" description="Helical" evidence="6">
    <location>
        <begin position="474"/>
        <end position="491"/>
    </location>
</feature>
<feature type="transmembrane region" description="Helical" evidence="6">
    <location>
        <begin position="300"/>
        <end position="319"/>
    </location>
</feature>
<accession>A0A366HE68</accession>
<feature type="transmembrane region" description="Helical" evidence="6">
    <location>
        <begin position="445"/>
        <end position="467"/>
    </location>
</feature>
<evidence type="ECO:0000256" key="6">
    <source>
        <dbReference type="SAM" id="Phobius"/>
    </source>
</evidence>
<dbReference type="SUPFAM" id="SSF56281">
    <property type="entry name" value="Metallo-hydrolase/oxidoreductase"/>
    <property type="match status" value="1"/>
</dbReference>
<feature type="transmembrane region" description="Helical" evidence="6">
    <location>
        <begin position="406"/>
        <end position="433"/>
    </location>
</feature>
<dbReference type="PANTHER" id="PTHR30619">
    <property type="entry name" value="DNA INTERNALIZATION/COMPETENCE PROTEIN COMEC/REC2"/>
    <property type="match status" value="1"/>
</dbReference>
<keyword evidence="5 6" id="KW-0472">Membrane</keyword>
<dbReference type="Pfam" id="PF00753">
    <property type="entry name" value="Lactamase_B"/>
    <property type="match status" value="1"/>
</dbReference>
<evidence type="ECO:0000313" key="8">
    <source>
        <dbReference type="EMBL" id="RBP40807.1"/>
    </source>
</evidence>
<dbReference type="EMBL" id="QNRQ01000003">
    <property type="protein sequence ID" value="RBP40807.1"/>
    <property type="molecule type" value="Genomic_DNA"/>
</dbReference>
<dbReference type="NCBIfam" id="TIGR00360">
    <property type="entry name" value="ComEC_N-term"/>
    <property type="match status" value="1"/>
</dbReference>
<dbReference type="Proteomes" id="UP000253628">
    <property type="component" value="Unassembled WGS sequence"/>
</dbReference>
<feature type="domain" description="Metallo-beta-lactamase" evidence="7">
    <location>
        <begin position="565"/>
        <end position="768"/>
    </location>
</feature>
<dbReference type="Pfam" id="PF13567">
    <property type="entry name" value="DUF4131"/>
    <property type="match status" value="1"/>
</dbReference>
<comment type="caution">
    <text evidence="8">The sequence shown here is derived from an EMBL/GenBank/DDBJ whole genome shotgun (WGS) entry which is preliminary data.</text>
</comment>
<evidence type="ECO:0000256" key="1">
    <source>
        <dbReference type="ARBA" id="ARBA00004651"/>
    </source>
</evidence>
<dbReference type="NCBIfam" id="TIGR00361">
    <property type="entry name" value="ComEC_Rec2"/>
    <property type="match status" value="1"/>
</dbReference>
<keyword evidence="4 6" id="KW-1133">Transmembrane helix</keyword>
<protein>
    <submittedName>
        <fullName evidence="8">Competence protein ComEC</fullName>
    </submittedName>
</protein>
<evidence type="ECO:0000256" key="2">
    <source>
        <dbReference type="ARBA" id="ARBA00022475"/>
    </source>
</evidence>
<dbReference type="CDD" id="cd07731">
    <property type="entry name" value="ComA-like_MBL-fold"/>
    <property type="match status" value="1"/>
</dbReference>
<evidence type="ECO:0000259" key="7">
    <source>
        <dbReference type="SMART" id="SM00849"/>
    </source>
</evidence>
<keyword evidence="3 6" id="KW-0812">Transmembrane</keyword>
<keyword evidence="9" id="KW-1185">Reference proteome</keyword>
<dbReference type="PANTHER" id="PTHR30619:SF1">
    <property type="entry name" value="RECOMBINATION PROTEIN 2"/>
    <property type="match status" value="1"/>
</dbReference>
<dbReference type="InterPro" id="IPR036866">
    <property type="entry name" value="RibonucZ/Hydroxyglut_hydro"/>
</dbReference>
<feature type="transmembrane region" description="Helical" evidence="6">
    <location>
        <begin position="265"/>
        <end position="288"/>
    </location>
</feature>
<dbReference type="OrthoDB" id="9761531at2"/>
<feature type="transmembrane region" description="Helical" evidence="6">
    <location>
        <begin position="58"/>
        <end position="76"/>
    </location>
</feature>
<name>A0A366HE68_9BURK</name>
<dbReference type="InterPro" id="IPR035681">
    <property type="entry name" value="ComA-like_MBL"/>
</dbReference>
<dbReference type="Pfam" id="PF03772">
    <property type="entry name" value="Competence"/>
    <property type="match status" value="1"/>
</dbReference>
<feature type="transmembrane region" description="Helical" evidence="6">
    <location>
        <begin position="511"/>
        <end position="530"/>
    </location>
</feature>
<evidence type="ECO:0000256" key="3">
    <source>
        <dbReference type="ARBA" id="ARBA00022692"/>
    </source>
</evidence>
<feature type="transmembrane region" description="Helical" evidence="6">
    <location>
        <begin position="375"/>
        <end position="394"/>
    </location>
</feature>
<comment type="subcellular location">
    <subcellularLocation>
        <location evidence="1">Cell membrane</location>
        <topology evidence="1">Multi-pass membrane protein</topology>
    </subcellularLocation>
</comment>
<dbReference type="InterPro" id="IPR025405">
    <property type="entry name" value="DUF4131"/>
</dbReference>
<keyword evidence="2" id="KW-1003">Cell membrane</keyword>
<evidence type="ECO:0000256" key="4">
    <source>
        <dbReference type="ARBA" id="ARBA00022989"/>
    </source>
</evidence>
<dbReference type="InterPro" id="IPR052159">
    <property type="entry name" value="Competence_DNA_uptake"/>
</dbReference>
<proteinExistence type="predicted"/>
<dbReference type="InterPro" id="IPR004797">
    <property type="entry name" value="Competence_ComEC/Rec2"/>
</dbReference>
<organism evidence="8 9">
    <name type="scientific">Eoetvoesiella caeni</name>
    <dbReference type="NCBI Taxonomy" id="645616"/>
    <lineage>
        <taxon>Bacteria</taxon>
        <taxon>Pseudomonadati</taxon>
        <taxon>Pseudomonadota</taxon>
        <taxon>Betaproteobacteria</taxon>
        <taxon>Burkholderiales</taxon>
        <taxon>Alcaligenaceae</taxon>
        <taxon>Eoetvoesiella</taxon>
    </lineage>
</organism>
<dbReference type="RefSeq" id="WP_113932581.1">
    <property type="nucleotide sequence ID" value="NZ_JACCEU010000004.1"/>
</dbReference>
<gene>
    <name evidence="8" type="ORF">DFR37_103148</name>
</gene>
<evidence type="ECO:0000313" key="9">
    <source>
        <dbReference type="Proteomes" id="UP000253628"/>
    </source>
</evidence>
<dbReference type="AlphaFoldDB" id="A0A366HE68"/>
<feature type="transmembrane region" description="Helical" evidence="6">
    <location>
        <begin position="29"/>
        <end position="46"/>
    </location>
</feature>
<dbReference type="GO" id="GO:0030420">
    <property type="term" value="P:establishment of competence for transformation"/>
    <property type="evidence" value="ECO:0007669"/>
    <property type="project" value="InterPro"/>
</dbReference>
<dbReference type="Gene3D" id="3.60.15.10">
    <property type="entry name" value="Ribonuclease Z/Hydroxyacylglutathione hydrolase-like"/>
    <property type="match status" value="1"/>
</dbReference>
<dbReference type="SMART" id="SM00849">
    <property type="entry name" value="Lactamase_B"/>
    <property type="match status" value="1"/>
</dbReference>
<evidence type="ECO:0000256" key="5">
    <source>
        <dbReference type="ARBA" id="ARBA00023136"/>
    </source>
</evidence>
<dbReference type="GO" id="GO:0005886">
    <property type="term" value="C:plasma membrane"/>
    <property type="evidence" value="ECO:0007669"/>
    <property type="project" value="UniProtKB-SubCell"/>
</dbReference>
<sequence>MTGRVSILAFLLASGAVQGLPCLPRTQTLGFAMAVLAALSLASLAAPPGRRRILSWRWLVPLWAAWFGLAYTVAMAQQRLADELTEDNQNKVARVVLQVAGLVRLDADSRMFEADVISSRPTGVPSRIQVSWGAPGHSGPYGRFNAPAFDFPELAPGQVWRMTLTLKRPHGARNLHGFDYEGYLFAQGIRATGSVRGTPVLLEDRPWASLPIAAQRMRHRVRTAASPFLEGMRYGPVLLALSIGDQAAIDAADWQVFNRAGLSHLIAISGGHITMIAAVGGLTAFWLWRRARWNRRMLAEYIPAQIVAALAALGVAWLYCLLAGWGVPARRTFLMLAVLALAHIFRMRLAASRVLCPAALAVVLLDPWAMLASGFWLSFGAVWVLMASGAWWGRQMRKAGRSRLRAAWLFIVSATALQLAITVALLPLLALLFNEVSLVSPLANAYAIPLVTLLVTPLSLLLALLAFIPGLEFAAAWAAWLGHAVLEALMHPTVWLTRLELASVNVAAAPAWMSLAAVLGLLAAILPYGLPMRHAAWLLMLPALFWRPERPSAGGWNLHALDVGQAASFVVQTANHVLVFDTGLRSGPQSDAGARIVWPFLRAQGENNIDVLVVSHADIDHAGGVRSLLAAAPVKQSYSSFDLQAYLKREAGLLGLPGQLPSLPLAMTACEYGAAWQVDGVAFEFLWPLRTEPNKARKGKSRKSNDRSCVLRIRGRHHSILLTGDIAAAQERALLDRGLAGVDVVAVAHHGSLGSSAVQFVNGVQAGHAIAQAGAWNRYGHPHPKVQRRWEDAGVQFWRTDRDGAVQVQSRSQGLVAQSVRHMRKRYWQGR</sequence>
<dbReference type="InterPro" id="IPR004477">
    <property type="entry name" value="ComEC_N"/>
</dbReference>